<dbReference type="AlphaFoldDB" id="A0A0G7ZMY8"/>
<keyword evidence="2" id="KW-1185">Reference proteome</keyword>
<reference evidence="2" key="1">
    <citation type="submission" date="2015-05" db="EMBL/GenBank/DDBJ databases">
        <authorList>
            <person name="Collingro A."/>
        </authorList>
    </citation>
    <scope>NUCLEOTIDE SEQUENCE [LARGE SCALE GENOMIC DNA]</scope>
    <source>
        <strain evidence="2">Ps</strain>
    </source>
</reference>
<sequence length="324" mass="39034">MINEEIIITLAVTIYDPQYYEIKNWIHYKNHLKNDKNIDFVFLIDNPNINSNIINLIKKNNANYKIFDKNYGKFYIVKDAIDKNIIKGEFIKICDPDDLISMHHLRKLVKKLSLLKKEKDYLILTKHGYINGGYYSTRNIDVTKVNMKILRTVPVNYNTIISTRVIKEYKEKYINLTKSSDSIFAIIALSNKNCLFITMENDWFYVYNKRKGISNSFNKFNHNKEKLKKDYQKLFFDTFYYLKLSEKIKKEINSIKYTSFPRKFDFYTTHNALIGSKFFLFKRIKYTKQIYKIFRRIDNAEGEWNYLILLKFILLQIFKRKIKV</sequence>
<evidence type="ECO:0008006" key="3">
    <source>
        <dbReference type="Google" id="ProtNLM"/>
    </source>
</evidence>
<accession>A0A0G7ZMY8</accession>
<gene>
    <name evidence="1" type="ORF">HEPPS_01610</name>
</gene>
<evidence type="ECO:0000313" key="1">
    <source>
        <dbReference type="EMBL" id="CRX36961.1"/>
    </source>
</evidence>
<protein>
    <recommendedName>
        <fullName evidence="3">Glycosyl transferase family 2</fullName>
    </recommendedName>
</protein>
<dbReference type="SUPFAM" id="SSF53448">
    <property type="entry name" value="Nucleotide-diphospho-sugar transferases"/>
    <property type="match status" value="1"/>
</dbReference>
<evidence type="ECO:0000313" key="2">
    <source>
        <dbReference type="Proteomes" id="UP000242141"/>
    </source>
</evidence>
<organism evidence="1 2">
    <name type="scientific">Candidatus Hepatoplasma crinochetorum</name>
    <dbReference type="NCBI Taxonomy" id="295596"/>
    <lineage>
        <taxon>Bacteria</taxon>
        <taxon>Bacillati</taxon>
        <taxon>Mycoplasmatota</taxon>
        <taxon>Mollicutes</taxon>
        <taxon>Candidatus Hepatoplasmataceae</taxon>
        <taxon>Candidatus Hepatoplasma</taxon>
    </lineage>
</organism>
<proteinExistence type="predicted"/>
<name>A0A0G7ZMY8_9MOLU</name>
<dbReference type="EMBL" id="CWGI01000001">
    <property type="protein sequence ID" value="CRX36961.1"/>
    <property type="molecule type" value="Genomic_DNA"/>
</dbReference>
<dbReference type="InterPro" id="IPR029044">
    <property type="entry name" value="Nucleotide-diphossugar_trans"/>
</dbReference>
<dbReference type="Proteomes" id="UP000242141">
    <property type="component" value="Unassembled WGS sequence"/>
</dbReference>